<evidence type="ECO:0000313" key="1">
    <source>
        <dbReference type="EMBL" id="KAK7308023.1"/>
    </source>
</evidence>
<keyword evidence="2" id="KW-1185">Reference proteome</keyword>
<sequence length="257" mass="28771">MRVRFLSEEMGDEVGNEPVRICEASMFFDCDVSDGFGSLSRQSLKVRIHGHHKGRSNRSVHGLHECTPEAKTFVYNTATMKADNVASLNVVSTSIGLAVNAFAVTQVIVVKLNRMLSNCELYTYYVMLRKIDSMDFMQTAPWLGLFPREDRQMLTSQNGRDSHWSFTDLLHGMDDNQSNKSNSSVKDYTSVGSRKSFSSKFKETITSSEGEMPSLHGAHIPKYGLTVYEAGNSSSHIWNRVLGGDVRLFLDPLNVIN</sequence>
<proteinExistence type="predicted"/>
<evidence type="ECO:0000313" key="2">
    <source>
        <dbReference type="Proteomes" id="UP001367508"/>
    </source>
</evidence>
<protein>
    <submittedName>
        <fullName evidence="1">Uncharacterized protein</fullName>
    </submittedName>
</protein>
<dbReference type="Proteomes" id="UP001367508">
    <property type="component" value="Unassembled WGS sequence"/>
</dbReference>
<dbReference type="AlphaFoldDB" id="A0AAN9K179"/>
<organism evidence="1 2">
    <name type="scientific">Canavalia gladiata</name>
    <name type="common">Sword bean</name>
    <name type="synonym">Dolichos gladiatus</name>
    <dbReference type="NCBI Taxonomy" id="3824"/>
    <lineage>
        <taxon>Eukaryota</taxon>
        <taxon>Viridiplantae</taxon>
        <taxon>Streptophyta</taxon>
        <taxon>Embryophyta</taxon>
        <taxon>Tracheophyta</taxon>
        <taxon>Spermatophyta</taxon>
        <taxon>Magnoliopsida</taxon>
        <taxon>eudicotyledons</taxon>
        <taxon>Gunneridae</taxon>
        <taxon>Pentapetalae</taxon>
        <taxon>rosids</taxon>
        <taxon>fabids</taxon>
        <taxon>Fabales</taxon>
        <taxon>Fabaceae</taxon>
        <taxon>Papilionoideae</taxon>
        <taxon>50 kb inversion clade</taxon>
        <taxon>NPAAA clade</taxon>
        <taxon>indigoferoid/millettioid clade</taxon>
        <taxon>Phaseoleae</taxon>
        <taxon>Canavalia</taxon>
    </lineage>
</organism>
<gene>
    <name evidence="1" type="ORF">VNO77_41594</name>
</gene>
<dbReference type="EMBL" id="JAYMYQ010000010">
    <property type="protein sequence ID" value="KAK7308023.1"/>
    <property type="molecule type" value="Genomic_DNA"/>
</dbReference>
<comment type="caution">
    <text evidence="1">The sequence shown here is derived from an EMBL/GenBank/DDBJ whole genome shotgun (WGS) entry which is preliminary data.</text>
</comment>
<name>A0AAN9K179_CANGL</name>
<accession>A0AAN9K179</accession>
<reference evidence="1 2" key="1">
    <citation type="submission" date="2024-01" db="EMBL/GenBank/DDBJ databases">
        <title>The genomes of 5 underutilized Papilionoideae crops provide insights into root nodulation and disease resistanc.</title>
        <authorList>
            <person name="Jiang F."/>
        </authorList>
    </citation>
    <scope>NUCLEOTIDE SEQUENCE [LARGE SCALE GENOMIC DNA]</scope>
    <source>
        <strain evidence="1">LVBAO_FW01</strain>
        <tissue evidence="1">Leaves</tissue>
    </source>
</reference>